<dbReference type="FunFam" id="3.30.1370.110:FF:000004">
    <property type="entry name" value="Endonuclease MutS2"/>
    <property type="match status" value="1"/>
</dbReference>
<keyword evidence="6" id="KW-0067">ATP-binding</keyword>
<keyword evidence="5" id="KW-0378">Hydrolase</keyword>
<sequence length="774" mass="84165">MAATAKLTLLLPATLTSTVSFPTRLQLKPFPPPQRLVVAAAAASSSSQTLSSSPSLESPEARQIRLETEYALQWGGVFARMTDFTATAAGRAACVEGRVAVGRSREESERLIEQTAAAVLLSAPLDFTGVEDVSAIVAAASSGRLLAVREICGVGRSIRAARGVFDQLRSLAEETQDGRYSPLLDILQATKIFQAGGIDSPVVTKRRSRMCVGVKASHKHLVPGGIVLSSSGSGATYFMEPRDAVELNNREVKLSGDERTEELVILGLLTSSIADSQLTIRNLMDKVLELDLACARGSYALWTKGVKPSFSDGYTTNQLDQNRDYSVYIEGIRHPLLLEQSLMAEGSTVEASEMPVPLDMWIVEVVTKDSLVLIDEIGSGTDPSEGVALSTSILKYLAGKVNLAIVTTHYADLSLLQSVDSRFENAAMEFCIETLQPTYRILWGSTGNSNALSIAKSIGFDQKVLERAQELVEKLLPDKQKERQGLLYDSLLDERNLLESQANEAASVLSQVEGLYNEILSEADDLESRVASLRSRETQKVQQELKVVKSEMDTIIKNFEVQLKNSKLEQYNSLMRKAEAATASVVAAHEPNEINFDDDENQSLFVPQIGDKVYIQGLGGGTMATVIETLGEDGSCMVQYGKIKVQVKRSKMKLVQRGTNETATSSSLKSKGRTPKQRSAAADANQSQSVSFGPVVQTSKNTVDLRGKRVSEASYELQMAIDACRPYQVLFVVHGMGTGAVKDRAIEVLRNHPRVGKFEDESPINYGCTVAYIQ</sequence>
<dbReference type="PANTHER" id="PTHR48466:SF1">
    <property type="entry name" value="SMR DOMAIN-CONTAINING PROTEIN"/>
    <property type="match status" value="1"/>
</dbReference>
<dbReference type="GO" id="GO:0019843">
    <property type="term" value="F:rRNA binding"/>
    <property type="evidence" value="ECO:0007669"/>
    <property type="project" value="UniProtKB-KW"/>
</dbReference>
<dbReference type="InterPro" id="IPR036187">
    <property type="entry name" value="DNA_mismatch_repair_MutS_sf"/>
</dbReference>
<evidence type="ECO:0000259" key="12">
    <source>
        <dbReference type="PROSITE" id="PS50828"/>
    </source>
</evidence>
<keyword evidence="3" id="KW-0547">Nucleotide-binding</keyword>
<feature type="domain" description="Smr" evidence="12">
    <location>
        <begin position="703"/>
        <end position="774"/>
    </location>
</feature>
<keyword evidence="8" id="KW-0238">DNA-binding</keyword>
<feature type="region of interest" description="Disordered" evidence="10">
    <location>
        <begin position="655"/>
        <end position="693"/>
    </location>
</feature>
<evidence type="ECO:0000256" key="7">
    <source>
        <dbReference type="ARBA" id="ARBA00022884"/>
    </source>
</evidence>
<keyword evidence="14" id="KW-1185">Reference proteome</keyword>
<dbReference type="SUPFAM" id="SSF52540">
    <property type="entry name" value="P-loop containing nucleoside triphosphate hydrolases"/>
    <property type="match status" value="1"/>
</dbReference>
<feature type="coiled-coil region" evidence="9">
    <location>
        <begin position="509"/>
        <end position="536"/>
    </location>
</feature>
<feature type="signal peptide" evidence="11">
    <location>
        <begin position="1"/>
        <end position="20"/>
    </location>
</feature>
<dbReference type="SUPFAM" id="SSF48334">
    <property type="entry name" value="DNA repair protein MutS, domain III"/>
    <property type="match status" value="1"/>
</dbReference>
<name>A0A835FQL3_9POAL</name>
<dbReference type="SMART" id="SM00533">
    <property type="entry name" value="MUTSd"/>
    <property type="match status" value="1"/>
</dbReference>
<organism evidence="13 14">
    <name type="scientific">Digitaria exilis</name>
    <dbReference type="NCBI Taxonomy" id="1010633"/>
    <lineage>
        <taxon>Eukaryota</taxon>
        <taxon>Viridiplantae</taxon>
        <taxon>Streptophyta</taxon>
        <taxon>Embryophyta</taxon>
        <taxon>Tracheophyta</taxon>
        <taxon>Spermatophyta</taxon>
        <taxon>Magnoliopsida</taxon>
        <taxon>Liliopsida</taxon>
        <taxon>Poales</taxon>
        <taxon>Poaceae</taxon>
        <taxon>PACMAD clade</taxon>
        <taxon>Panicoideae</taxon>
        <taxon>Panicodae</taxon>
        <taxon>Paniceae</taxon>
        <taxon>Anthephorinae</taxon>
        <taxon>Digitaria</taxon>
    </lineage>
</organism>
<keyword evidence="4" id="KW-0255">Endonuclease</keyword>
<dbReference type="InterPro" id="IPR027417">
    <property type="entry name" value="P-loop_NTPase"/>
</dbReference>
<dbReference type="Pfam" id="PF01713">
    <property type="entry name" value="Smr"/>
    <property type="match status" value="1"/>
</dbReference>
<dbReference type="SUPFAM" id="SSF160443">
    <property type="entry name" value="SMR domain-like"/>
    <property type="match status" value="1"/>
</dbReference>
<dbReference type="Gene3D" id="3.40.50.300">
    <property type="entry name" value="P-loop containing nucleotide triphosphate hydrolases"/>
    <property type="match status" value="1"/>
</dbReference>
<dbReference type="InterPro" id="IPR007696">
    <property type="entry name" value="DNA_mismatch_repair_MutS_core"/>
</dbReference>
<feature type="chain" id="PRO_5032987183" description="Smr domain-containing protein" evidence="11">
    <location>
        <begin position="21"/>
        <end position="774"/>
    </location>
</feature>
<dbReference type="InterPro" id="IPR000432">
    <property type="entry name" value="DNA_mismatch_repair_MutS_C"/>
</dbReference>
<keyword evidence="9" id="KW-0175">Coiled coil</keyword>
<evidence type="ECO:0000256" key="3">
    <source>
        <dbReference type="ARBA" id="ARBA00022741"/>
    </source>
</evidence>
<evidence type="ECO:0000256" key="5">
    <source>
        <dbReference type="ARBA" id="ARBA00022801"/>
    </source>
</evidence>
<dbReference type="PIRSF" id="PIRSF005814">
    <property type="entry name" value="MutS_YshD"/>
    <property type="match status" value="1"/>
</dbReference>
<evidence type="ECO:0000256" key="6">
    <source>
        <dbReference type="ARBA" id="ARBA00022840"/>
    </source>
</evidence>
<dbReference type="Gene3D" id="3.30.1370.110">
    <property type="match status" value="1"/>
</dbReference>
<gene>
    <name evidence="13" type="ORF">HU200_006814</name>
</gene>
<evidence type="ECO:0000313" key="13">
    <source>
        <dbReference type="EMBL" id="KAF8769300.1"/>
    </source>
</evidence>
<evidence type="ECO:0000313" key="14">
    <source>
        <dbReference type="Proteomes" id="UP000636709"/>
    </source>
</evidence>
<keyword evidence="1" id="KW-0540">Nuclease</keyword>
<keyword evidence="7" id="KW-0694">RNA-binding</keyword>
<dbReference type="InterPro" id="IPR045076">
    <property type="entry name" value="MutS"/>
</dbReference>
<evidence type="ECO:0000256" key="8">
    <source>
        <dbReference type="ARBA" id="ARBA00023125"/>
    </source>
</evidence>
<reference evidence="13" key="1">
    <citation type="submission" date="2020-07" db="EMBL/GenBank/DDBJ databases">
        <title>Genome sequence and genetic diversity analysis of an under-domesticated orphan crop, white fonio (Digitaria exilis).</title>
        <authorList>
            <person name="Bennetzen J.L."/>
            <person name="Chen S."/>
            <person name="Ma X."/>
            <person name="Wang X."/>
            <person name="Yssel A.E.J."/>
            <person name="Chaluvadi S.R."/>
            <person name="Johnson M."/>
            <person name="Gangashetty P."/>
            <person name="Hamidou F."/>
            <person name="Sanogo M.D."/>
            <person name="Zwaenepoel A."/>
            <person name="Wallace J."/>
            <person name="Van De Peer Y."/>
            <person name="Van Deynze A."/>
        </authorList>
    </citation>
    <scope>NUCLEOTIDE SEQUENCE</scope>
    <source>
        <tissue evidence="13">Leaves</tissue>
    </source>
</reference>
<dbReference type="InterPro" id="IPR036063">
    <property type="entry name" value="Smr_dom_sf"/>
</dbReference>
<evidence type="ECO:0000256" key="10">
    <source>
        <dbReference type="SAM" id="MobiDB-lite"/>
    </source>
</evidence>
<dbReference type="OrthoDB" id="1924787at2759"/>
<dbReference type="SMART" id="SM00534">
    <property type="entry name" value="MUTSac"/>
    <property type="match status" value="1"/>
</dbReference>
<dbReference type="InterPro" id="IPR002625">
    <property type="entry name" value="Smr_dom"/>
</dbReference>
<keyword evidence="2" id="KW-0699">rRNA-binding</keyword>
<dbReference type="PROSITE" id="PS50828">
    <property type="entry name" value="SMR"/>
    <property type="match status" value="1"/>
</dbReference>
<dbReference type="GO" id="GO:0045910">
    <property type="term" value="P:negative regulation of DNA recombination"/>
    <property type="evidence" value="ECO:0007669"/>
    <property type="project" value="InterPro"/>
</dbReference>
<evidence type="ECO:0000256" key="4">
    <source>
        <dbReference type="ARBA" id="ARBA00022759"/>
    </source>
</evidence>
<evidence type="ECO:0000256" key="9">
    <source>
        <dbReference type="SAM" id="Coils"/>
    </source>
</evidence>
<dbReference type="GO" id="GO:0030983">
    <property type="term" value="F:mismatched DNA binding"/>
    <property type="evidence" value="ECO:0007669"/>
    <property type="project" value="InterPro"/>
</dbReference>
<dbReference type="Pfam" id="PF00488">
    <property type="entry name" value="MutS_V"/>
    <property type="match status" value="1"/>
</dbReference>
<evidence type="ECO:0000256" key="11">
    <source>
        <dbReference type="SAM" id="SignalP"/>
    </source>
</evidence>
<evidence type="ECO:0000256" key="1">
    <source>
        <dbReference type="ARBA" id="ARBA00022722"/>
    </source>
</evidence>
<dbReference type="SMART" id="SM00463">
    <property type="entry name" value="SMR"/>
    <property type="match status" value="1"/>
</dbReference>
<dbReference type="AlphaFoldDB" id="A0A835FQL3"/>
<dbReference type="GO" id="GO:0140664">
    <property type="term" value="F:ATP-dependent DNA damage sensor activity"/>
    <property type="evidence" value="ECO:0007669"/>
    <property type="project" value="InterPro"/>
</dbReference>
<dbReference type="EMBL" id="JACEFO010000450">
    <property type="protein sequence ID" value="KAF8769300.1"/>
    <property type="molecule type" value="Genomic_DNA"/>
</dbReference>
<dbReference type="GO" id="GO:0016887">
    <property type="term" value="F:ATP hydrolysis activity"/>
    <property type="evidence" value="ECO:0007669"/>
    <property type="project" value="InterPro"/>
</dbReference>
<comment type="caution">
    <text evidence="13">The sequence shown here is derived from an EMBL/GenBank/DDBJ whole genome shotgun (WGS) entry which is preliminary data.</text>
</comment>
<dbReference type="GO" id="GO:0005524">
    <property type="term" value="F:ATP binding"/>
    <property type="evidence" value="ECO:0007669"/>
    <property type="project" value="UniProtKB-KW"/>
</dbReference>
<dbReference type="PANTHER" id="PTHR48466">
    <property type="entry name" value="OS10G0509000 PROTEIN-RELATED"/>
    <property type="match status" value="1"/>
</dbReference>
<keyword evidence="11" id="KW-0732">Signal</keyword>
<dbReference type="PROSITE" id="PS00486">
    <property type="entry name" value="DNA_MISMATCH_REPAIR_2"/>
    <property type="match status" value="1"/>
</dbReference>
<accession>A0A835FQL3</accession>
<feature type="compositionally biased region" description="Polar residues" evidence="10">
    <location>
        <begin position="684"/>
        <end position="693"/>
    </location>
</feature>
<evidence type="ECO:0000256" key="2">
    <source>
        <dbReference type="ARBA" id="ARBA00022730"/>
    </source>
</evidence>
<dbReference type="InterPro" id="IPR005747">
    <property type="entry name" value="MutS2"/>
</dbReference>
<dbReference type="Proteomes" id="UP000636709">
    <property type="component" value="Unassembled WGS sequence"/>
</dbReference>
<feature type="compositionally biased region" description="Polar residues" evidence="10">
    <location>
        <begin position="657"/>
        <end position="669"/>
    </location>
</feature>
<protein>
    <recommendedName>
        <fullName evidence="12">Smr domain-containing protein</fullName>
    </recommendedName>
</protein>
<dbReference type="GO" id="GO:0004519">
    <property type="term" value="F:endonuclease activity"/>
    <property type="evidence" value="ECO:0007669"/>
    <property type="project" value="UniProtKB-KW"/>
</dbReference>
<proteinExistence type="predicted"/>
<dbReference type="GO" id="GO:0006298">
    <property type="term" value="P:mismatch repair"/>
    <property type="evidence" value="ECO:0007669"/>
    <property type="project" value="InterPro"/>
</dbReference>